<dbReference type="AlphaFoldDB" id="A0A1A6A8Z9"/>
<reference evidence="2" key="2">
    <citation type="submission" date="2013-07" db="EMBL/GenBank/DDBJ databases">
        <authorList>
            <consortium name="The Broad Institute Genome Sequencing Platform"/>
            <person name="Cuomo C."/>
            <person name="Litvintseva A."/>
            <person name="Chen Y."/>
            <person name="Heitman J."/>
            <person name="Sun S."/>
            <person name="Springer D."/>
            <person name="Dromer F."/>
            <person name="Young S.K."/>
            <person name="Zeng Q."/>
            <person name="Gargeya S."/>
            <person name="Fitzgerald M."/>
            <person name="Abouelleil A."/>
            <person name="Alvarado L."/>
            <person name="Berlin A.M."/>
            <person name="Chapman S.B."/>
            <person name="Dewar J."/>
            <person name="Goldberg J."/>
            <person name="Griggs A."/>
            <person name="Gujja S."/>
            <person name="Hansen M."/>
            <person name="Howarth C."/>
            <person name="Imamovic A."/>
            <person name="Larimer J."/>
            <person name="McCowan C."/>
            <person name="Murphy C."/>
            <person name="Pearson M."/>
            <person name="Priest M."/>
            <person name="Roberts A."/>
            <person name="Saif S."/>
            <person name="Shea T."/>
            <person name="Sykes S."/>
            <person name="Wortman J."/>
            <person name="Nusbaum C."/>
            <person name="Birren B."/>
        </authorList>
    </citation>
    <scope>NUCLEOTIDE SEQUENCE</scope>
    <source>
        <strain evidence="2">CBS 10117</strain>
    </source>
</reference>
<dbReference type="GeneID" id="28966240"/>
<dbReference type="EMBL" id="CP144532">
    <property type="protein sequence ID" value="WWC59964.1"/>
    <property type="molecule type" value="Genomic_DNA"/>
</dbReference>
<evidence type="ECO:0000313" key="3">
    <source>
        <dbReference type="Proteomes" id="UP000078595"/>
    </source>
</evidence>
<keyword evidence="3" id="KW-1185">Reference proteome</keyword>
<accession>A0A1A6A8Z9</accession>
<dbReference type="Proteomes" id="UP000078595">
    <property type="component" value="Chromosome 3"/>
</dbReference>
<dbReference type="EMBL" id="KI894029">
    <property type="protein sequence ID" value="OBR86533.1"/>
    <property type="molecule type" value="Genomic_DNA"/>
</dbReference>
<reference evidence="1" key="1">
    <citation type="submission" date="2013-07" db="EMBL/GenBank/DDBJ databases">
        <title>The Genome Sequence of Cryptococcus dejecticola CBS10117.</title>
        <authorList>
            <consortium name="The Broad Institute Genome Sequencing Platform"/>
            <person name="Cuomo C."/>
            <person name="Litvintseva A."/>
            <person name="Chen Y."/>
            <person name="Heitman J."/>
            <person name="Sun S."/>
            <person name="Springer D."/>
            <person name="Dromer F."/>
            <person name="Young S.K."/>
            <person name="Zeng Q."/>
            <person name="Gargeya S."/>
            <person name="Fitzgerald M."/>
            <person name="Abouelleil A."/>
            <person name="Alvarado L."/>
            <person name="Berlin A.M."/>
            <person name="Chapman S.B."/>
            <person name="Dewar J."/>
            <person name="Goldberg J."/>
            <person name="Griggs A."/>
            <person name="Gujja S."/>
            <person name="Hansen M."/>
            <person name="Howarth C."/>
            <person name="Imamovic A."/>
            <person name="Larimer J."/>
            <person name="McCowan C."/>
            <person name="Murphy C."/>
            <person name="Pearson M."/>
            <person name="Priest M."/>
            <person name="Roberts A."/>
            <person name="Saif S."/>
            <person name="Shea T."/>
            <person name="Sykes S."/>
            <person name="Wortman J."/>
            <person name="Nusbaum C."/>
            <person name="Birren B."/>
        </authorList>
    </citation>
    <scope>NUCLEOTIDE SEQUENCE [LARGE SCALE GENOMIC DNA]</scope>
    <source>
        <strain evidence="1">CBS 10117</strain>
    </source>
</reference>
<evidence type="ECO:0000313" key="1">
    <source>
        <dbReference type="EMBL" id="OBR86533.1"/>
    </source>
</evidence>
<dbReference type="KEGG" id="kdj:28966240"/>
<protein>
    <submittedName>
        <fullName evidence="1">Uncharacterized protein</fullName>
    </submittedName>
</protein>
<dbReference type="VEuPathDB" id="FungiDB:I303_02541"/>
<gene>
    <name evidence="1" type="ORF">I303_02541</name>
    <name evidence="2" type="ORF">I303_102527</name>
</gene>
<sequence>MSDSAKMYKLLLGVSTSPTSLHIPNVSRRRLDTTAGTGTVQLSLCSECRSQGTRPDPKSFHWVQSDGTGLACSHFDTISDKTADADSCASLSKYTLVLQENEVPPDARYTEPRTRSYPFDEGACETFNGVIFENHEDRGMTGMYTLGKDGILRSKTITLEPNITRLFDDFNFRATLTTADGSRQG</sequence>
<name>A0A1A6A8Z9_9TREE</name>
<evidence type="ECO:0000313" key="2">
    <source>
        <dbReference type="EMBL" id="WWC59964.1"/>
    </source>
</evidence>
<reference evidence="2" key="3">
    <citation type="submission" date="2024-02" db="EMBL/GenBank/DDBJ databases">
        <title>Comparative genomics of Cryptococcus and Kwoniella reveals pathogenesis evolution and contrasting modes of karyotype evolution via chromosome fusion or intercentromeric recombination.</title>
        <authorList>
            <person name="Coelho M.A."/>
            <person name="David-Palma M."/>
            <person name="Shea T."/>
            <person name="Bowers K."/>
            <person name="McGinley-Smith S."/>
            <person name="Mohammad A.W."/>
            <person name="Gnirke A."/>
            <person name="Yurkov A.M."/>
            <person name="Nowrousian M."/>
            <person name="Sun S."/>
            <person name="Cuomo C.A."/>
            <person name="Heitman J."/>
        </authorList>
    </citation>
    <scope>NUCLEOTIDE SEQUENCE</scope>
    <source>
        <strain evidence="2">CBS 10117</strain>
    </source>
</reference>
<organism evidence="1">
    <name type="scientific">Kwoniella dejecticola CBS 10117</name>
    <dbReference type="NCBI Taxonomy" id="1296121"/>
    <lineage>
        <taxon>Eukaryota</taxon>
        <taxon>Fungi</taxon>
        <taxon>Dikarya</taxon>
        <taxon>Basidiomycota</taxon>
        <taxon>Agaricomycotina</taxon>
        <taxon>Tremellomycetes</taxon>
        <taxon>Tremellales</taxon>
        <taxon>Cryptococcaceae</taxon>
        <taxon>Kwoniella</taxon>
    </lineage>
</organism>
<proteinExistence type="predicted"/>
<dbReference type="RefSeq" id="XP_018264375.1">
    <property type="nucleotide sequence ID" value="XM_018405881.1"/>
</dbReference>